<reference evidence="2 3" key="1">
    <citation type="submission" date="2014-05" db="EMBL/GenBank/DDBJ databases">
        <title>ATOL: Assembling a taxonomically balanced genome-scale reconstruction of the evolutionary history of the Enterobacteriaceae.</title>
        <authorList>
            <person name="Plunkett G.III."/>
            <person name="Neeno-Eckwall E.C."/>
            <person name="Glasner J.D."/>
            <person name="Perna N.T."/>
        </authorList>
    </citation>
    <scope>NUCLEOTIDE SEQUENCE [LARGE SCALE GENOMIC DNA]</scope>
    <source>
        <strain evidence="2 3">ATCC 33301</strain>
    </source>
</reference>
<comment type="caution">
    <text evidence="2">The sequence shown here is derived from an EMBL/GenBank/DDBJ whole genome shotgun (WGS) entry which is preliminary data.</text>
</comment>
<feature type="transmembrane region" description="Helical" evidence="1">
    <location>
        <begin position="41"/>
        <end position="58"/>
    </location>
</feature>
<protein>
    <submittedName>
        <fullName evidence="2">Putative membrane protein</fullName>
    </submittedName>
</protein>
<sequence>MKHKQSLFIGNVLMGAGMVAMIGGIVAAVMNQLPSMHLSELAVGGAIFAIFLGALLWLTGAQVGGREKVCDRYFLLRYDGCRLHPRHK</sequence>
<feature type="transmembrane region" description="Helical" evidence="1">
    <location>
        <begin position="7"/>
        <end position="29"/>
    </location>
</feature>
<accession>A0A085JDX4</accession>
<dbReference type="Pfam" id="PF10762">
    <property type="entry name" value="DUF2583"/>
    <property type="match status" value="1"/>
</dbReference>
<proteinExistence type="predicted"/>
<keyword evidence="3" id="KW-1185">Reference proteome</keyword>
<evidence type="ECO:0000313" key="3">
    <source>
        <dbReference type="Proteomes" id="UP000028602"/>
    </source>
</evidence>
<dbReference type="EMBL" id="JMPR01000037">
    <property type="protein sequence ID" value="KFD18670.1"/>
    <property type="molecule type" value="Genomic_DNA"/>
</dbReference>
<dbReference type="eggNOG" id="ENOG5032TWR">
    <property type="taxonomic scope" value="Bacteria"/>
</dbReference>
<keyword evidence="1" id="KW-0812">Transmembrane</keyword>
<dbReference type="AlphaFoldDB" id="A0A085JDX4"/>
<keyword evidence="1" id="KW-1133">Transmembrane helix</keyword>
<dbReference type="RefSeq" id="WP_025901876.1">
    <property type="nucleotide sequence ID" value="NZ_ATMJ01000060.1"/>
</dbReference>
<organism evidence="2 3">
    <name type="scientific">Tatumella ptyseos ATCC 33301</name>
    <dbReference type="NCBI Taxonomy" id="1005995"/>
    <lineage>
        <taxon>Bacteria</taxon>
        <taxon>Pseudomonadati</taxon>
        <taxon>Pseudomonadota</taxon>
        <taxon>Gammaproteobacteria</taxon>
        <taxon>Enterobacterales</taxon>
        <taxon>Erwiniaceae</taxon>
        <taxon>Tatumella</taxon>
    </lineage>
</organism>
<name>A0A085JDX4_9GAMM</name>
<dbReference type="OrthoDB" id="6494670at2"/>
<keyword evidence="1" id="KW-0472">Membrane</keyword>
<gene>
    <name evidence="2" type="ORF">GTPT_2431</name>
</gene>
<dbReference type="Proteomes" id="UP000028602">
    <property type="component" value="Unassembled WGS sequence"/>
</dbReference>
<dbReference type="InterPro" id="IPR019698">
    <property type="entry name" value="DUF2583"/>
</dbReference>
<evidence type="ECO:0000313" key="2">
    <source>
        <dbReference type="EMBL" id="KFD18670.1"/>
    </source>
</evidence>
<evidence type="ECO:0000256" key="1">
    <source>
        <dbReference type="SAM" id="Phobius"/>
    </source>
</evidence>